<evidence type="ECO:0000256" key="10">
    <source>
        <dbReference type="RuleBase" id="RU362115"/>
    </source>
</evidence>
<evidence type="ECO:0000313" key="13">
    <source>
        <dbReference type="EMBL" id="GBE60700.1"/>
    </source>
</evidence>
<dbReference type="GeneID" id="39874470"/>
<evidence type="ECO:0000313" key="14">
    <source>
        <dbReference type="Proteomes" id="UP000236319"/>
    </source>
</evidence>
<dbReference type="AlphaFoldDB" id="A0A2H6KCH3"/>
<dbReference type="GO" id="GO:0016020">
    <property type="term" value="C:membrane"/>
    <property type="evidence" value="ECO:0007669"/>
    <property type="project" value="UniProtKB-SubCell"/>
</dbReference>
<dbReference type="OrthoDB" id="418595at2759"/>
<evidence type="ECO:0000256" key="8">
    <source>
        <dbReference type="ARBA" id="ARBA00022989"/>
    </source>
</evidence>
<evidence type="ECO:0000256" key="6">
    <source>
        <dbReference type="ARBA" id="ARBA00022801"/>
    </source>
</evidence>
<dbReference type="GO" id="GO:0004252">
    <property type="term" value="F:serine-type endopeptidase activity"/>
    <property type="evidence" value="ECO:0007669"/>
    <property type="project" value="InterPro"/>
</dbReference>
<feature type="compositionally biased region" description="Basic and acidic residues" evidence="11">
    <location>
        <begin position="1"/>
        <end position="12"/>
    </location>
</feature>
<organism evidence="13 14">
    <name type="scientific">Babesia ovata</name>
    <dbReference type="NCBI Taxonomy" id="189622"/>
    <lineage>
        <taxon>Eukaryota</taxon>
        <taxon>Sar</taxon>
        <taxon>Alveolata</taxon>
        <taxon>Apicomplexa</taxon>
        <taxon>Aconoidasida</taxon>
        <taxon>Piroplasmida</taxon>
        <taxon>Babesiidae</taxon>
        <taxon>Babesia</taxon>
    </lineage>
</organism>
<dbReference type="Pfam" id="PF01694">
    <property type="entry name" value="Rhomboid"/>
    <property type="match status" value="1"/>
</dbReference>
<feature type="transmembrane region" description="Helical" evidence="10">
    <location>
        <begin position="464"/>
        <end position="482"/>
    </location>
</feature>
<comment type="caution">
    <text evidence="13">The sequence shown here is derived from an EMBL/GenBank/DDBJ whole genome shotgun (WGS) entry which is preliminary data.</text>
</comment>
<dbReference type="SUPFAM" id="SSF144091">
    <property type="entry name" value="Rhomboid-like"/>
    <property type="match status" value="1"/>
</dbReference>
<feature type="transmembrane region" description="Helical" evidence="10">
    <location>
        <begin position="489"/>
        <end position="511"/>
    </location>
</feature>
<keyword evidence="7 10" id="KW-0720">Serine protease</keyword>
<dbReference type="Gene3D" id="1.20.1540.10">
    <property type="entry name" value="Rhomboid-like"/>
    <property type="match status" value="1"/>
</dbReference>
<keyword evidence="14" id="KW-1185">Reference proteome</keyword>
<evidence type="ECO:0000259" key="12">
    <source>
        <dbReference type="Pfam" id="PF01694"/>
    </source>
</evidence>
<feature type="compositionally biased region" description="Polar residues" evidence="11">
    <location>
        <begin position="231"/>
        <end position="242"/>
    </location>
</feature>
<keyword evidence="8 10" id="KW-1133">Transmembrane helix</keyword>
<keyword evidence="4 10" id="KW-0645">Protease</keyword>
<feature type="transmembrane region" description="Helical" evidence="10">
    <location>
        <begin position="432"/>
        <end position="458"/>
    </location>
</feature>
<dbReference type="PANTHER" id="PTHR22936:SF69">
    <property type="entry name" value="RHOMBOID-LIKE PROTEIN"/>
    <property type="match status" value="1"/>
</dbReference>
<reference evidence="13 14" key="1">
    <citation type="journal article" date="2017" name="BMC Genomics">
        <title>Whole-genome assembly of Babesia ovata and comparative genomics between closely related pathogens.</title>
        <authorList>
            <person name="Yamagishi J."/>
            <person name="Asada M."/>
            <person name="Hakimi H."/>
            <person name="Tanaka T.Q."/>
            <person name="Sugimoto C."/>
            <person name="Kawazu S."/>
        </authorList>
    </citation>
    <scope>NUCLEOTIDE SEQUENCE [LARGE SCALE GENOMIC DNA]</scope>
    <source>
        <strain evidence="13 14">Miyake</strain>
    </source>
</reference>
<feature type="transmembrane region" description="Helical" evidence="10">
    <location>
        <begin position="517"/>
        <end position="536"/>
    </location>
</feature>
<feature type="transmembrane region" description="Helical" evidence="10">
    <location>
        <begin position="548"/>
        <end position="568"/>
    </location>
</feature>
<feature type="domain" description="Peptidase S54 rhomboid" evidence="12">
    <location>
        <begin position="428"/>
        <end position="562"/>
    </location>
</feature>
<dbReference type="InterPro" id="IPR002610">
    <property type="entry name" value="Peptidase_S54_rhomboid-like"/>
</dbReference>
<evidence type="ECO:0000256" key="7">
    <source>
        <dbReference type="ARBA" id="ARBA00022825"/>
    </source>
</evidence>
<dbReference type="InterPro" id="IPR022764">
    <property type="entry name" value="Peptidase_S54_rhomboid_dom"/>
</dbReference>
<feature type="region of interest" description="Disordered" evidence="11">
    <location>
        <begin position="1"/>
        <end position="76"/>
    </location>
</feature>
<gene>
    <name evidence="13" type="ORF">BOVATA_021930</name>
</gene>
<evidence type="ECO:0000256" key="4">
    <source>
        <dbReference type="ARBA" id="ARBA00022670"/>
    </source>
</evidence>
<evidence type="ECO:0000256" key="1">
    <source>
        <dbReference type="ARBA" id="ARBA00000156"/>
    </source>
</evidence>
<dbReference type="VEuPathDB" id="PiroplasmaDB:BOVATA_021930"/>
<feature type="compositionally biased region" description="Low complexity" evidence="11">
    <location>
        <begin position="97"/>
        <end position="123"/>
    </location>
</feature>
<dbReference type="Proteomes" id="UP000236319">
    <property type="component" value="Unassembled WGS sequence"/>
</dbReference>
<dbReference type="EC" id="3.4.21.105" evidence="10"/>
<dbReference type="PANTHER" id="PTHR22936">
    <property type="entry name" value="RHOMBOID-RELATED"/>
    <property type="match status" value="1"/>
</dbReference>
<comment type="catalytic activity">
    <reaction evidence="1 10">
        <text>Cleaves type-1 transmembrane domains using a catalytic dyad composed of serine and histidine that are contributed by different transmembrane domains.</text>
        <dbReference type="EC" id="3.4.21.105"/>
    </reaction>
</comment>
<evidence type="ECO:0000256" key="3">
    <source>
        <dbReference type="ARBA" id="ARBA00009045"/>
    </source>
</evidence>
<feature type="transmembrane region" description="Helical" evidence="10">
    <location>
        <begin position="645"/>
        <end position="664"/>
    </location>
</feature>
<keyword evidence="6 10" id="KW-0378">Hydrolase</keyword>
<comment type="function">
    <text evidence="10">Serine protease involved in intramembrane proteolysis.</text>
</comment>
<dbReference type="RefSeq" id="XP_028866943.1">
    <property type="nucleotide sequence ID" value="XM_029011110.1"/>
</dbReference>
<feature type="compositionally biased region" description="Polar residues" evidence="11">
    <location>
        <begin position="192"/>
        <end position="209"/>
    </location>
</feature>
<name>A0A2H6KCH3_9APIC</name>
<evidence type="ECO:0000256" key="5">
    <source>
        <dbReference type="ARBA" id="ARBA00022692"/>
    </source>
</evidence>
<protein>
    <recommendedName>
        <fullName evidence="10">Rhomboid-like protease</fullName>
        <ecNumber evidence="10">3.4.21.105</ecNumber>
    </recommendedName>
</protein>
<evidence type="ECO:0000256" key="2">
    <source>
        <dbReference type="ARBA" id="ARBA00004141"/>
    </source>
</evidence>
<sequence length="733" mass="80104">MANSGRDGKSDDGNSSPGSKKKSFVKSMVKGGIFGGGRSRAQTTDAQQKSDGQQAESAPRHTAPADAREEQQKRARFLAEKYEKIIAARTSAESTVARATQSSSSASAAAAAASRATSTSQAAEAPKASVTSKASDAPKASETGKVSVTSKASDAPKASETGKVSVTSKASDAPKVSETGKVSVASKVSEAPKTSKSSDAPKTSESAKVSVTPTASPAPQPAPSTVQTPASQTNAEKTSASSGARVRTLADLQREDEDQGGHPLGPHAPRVRFQSSADEDVSTTRGGGFFGRRVMCPVRREVRGRLFPGRLFMMLSSTILMTVLFIYQAYLNMSTFNGRCVGGVDYTHKIKDRAIFNPIGYAACENNLKTKAADRYTIGTGATDEGYPRDFVHNGADGWSMAPPDGPNPRIIYLFGAMSPNHIRLYKESYRLWTSIFLHSGYFHLLNNMVTNILFLYILEPDWGFLRCLFAYLFCGYAANLVHASMSPCYATVGASGALFALCGALIPYAVEQWDKLRSPIAIIIISVVLFLFDVLIPKKGVSSHAHFGGYLFGICYGFATMETALLLDRGALFHRFVLNCFGRNMSEEKQQQYREKIARGARASELARIKYEQTARDRVDRFRWLKKFLGVYPLGPYRMRLRDIIIRVVFFLIMIAMFIYFYMATYYESVYSKLSPQTNALFSRHCYCGFLKKEPEEDLLRYQIGGLGGQFYCFPGVKSRIAFCDPGDGIDD</sequence>
<feature type="transmembrane region" description="Helical" evidence="10">
    <location>
        <begin position="311"/>
        <end position="330"/>
    </location>
</feature>
<evidence type="ECO:0000256" key="11">
    <source>
        <dbReference type="SAM" id="MobiDB-lite"/>
    </source>
</evidence>
<dbReference type="GO" id="GO:0006508">
    <property type="term" value="P:proteolysis"/>
    <property type="evidence" value="ECO:0007669"/>
    <property type="project" value="UniProtKB-KW"/>
</dbReference>
<dbReference type="EMBL" id="BDSA01000002">
    <property type="protein sequence ID" value="GBE60700.1"/>
    <property type="molecule type" value="Genomic_DNA"/>
</dbReference>
<comment type="subcellular location">
    <subcellularLocation>
        <location evidence="2 10">Membrane</location>
        <topology evidence="2 10">Multi-pass membrane protein</topology>
    </subcellularLocation>
</comment>
<evidence type="ECO:0000256" key="9">
    <source>
        <dbReference type="ARBA" id="ARBA00023136"/>
    </source>
</evidence>
<feature type="region of interest" description="Disordered" evidence="11">
    <location>
        <begin position="89"/>
        <end position="284"/>
    </location>
</feature>
<dbReference type="InterPro" id="IPR035952">
    <property type="entry name" value="Rhomboid-like_sf"/>
</dbReference>
<accession>A0A2H6KCH3</accession>
<keyword evidence="9 10" id="KW-0472">Membrane</keyword>
<proteinExistence type="inferred from homology"/>
<feature type="compositionally biased region" description="Basic and acidic residues" evidence="11">
    <location>
        <begin position="66"/>
        <end position="76"/>
    </location>
</feature>
<feature type="compositionally biased region" description="Polar residues" evidence="11">
    <location>
        <begin position="40"/>
        <end position="56"/>
    </location>
</feature>
<keyword evidence="5 10" id="KW-0812">Transmembrane</keyword>
<comment type="similarity">
    <text evidence="3 10">Belongs to the peptidase S54 family.</text>
</comment>